<proteinExistence type="predicted"/>
<dbReference type="Proteomes" id="UP000670947">
    <property type="component" value="Unassembled WGS sequence"/>
</dbReference>
<evidence type="ECO:0000313" key="1">
    <source>
        <dbReference type="EMBL" id="MBO7744655.1"/>
    </source>
</evidence>
<evidence type="ECO:0000313" key="2">
    <source>
        <dbReference type="Proteomes" id="UP000670947"/>
    </source>
</evidence>
<comment type="caution">
    <text evidence="1">The sequence shown here is derived from an EMBL/GenBank/DDBJ whole genome shotgun (WGS) entry which is preliminary data.</text>
</comment>
<gene>
    <name evidence="1" type="ORF">I8J29_10635</name>
</gene>
<reference evidence="1 2" key="1">
    <citation type="submission" date="2021-03" db="EMBL/GenBank/DDBJ databases">
        <title>Paenibacillus artemisicola MWE-103 whole genome sequence.</title>
        <authorList>
            <person name="Ham Y.J."/>
        </authorList>
    </citation>
    <scope>NUCLEOTIDE SEQUENCE [LARGE SCALE GENOMIC DNA]</scope>
    <source>
        <strain evidence="1 2">MWE-103</strain>
    </source>
</reference>
<keyword evidence="2" id="KW-1185">Reference proteome</keyword>
<dbReference type="EMBL" id="JAGGDJ010000005">
    <property type="protein sequence ID" value="MBO7744655.1"/>
    <property type="molecule type" value="Genomic_DNA"/>
</dbReference>
<dbReference type="RefSeq" id="WP_208847597.1">
    <property type="nucleotide sequence ID" value="NZ_JAGGDJ010000005.1"/>
</dbReference>
<name>A0ABS3W961_9BACL</name>
<sequence length="59" mass="5942">MTTSGTVAMTRLAMMTFGSVQFASYSAAAGLACFVFAASAASRVGTSCGRPIAKLRAGM</sequence>
<accession>A0ABS3W961</accession>
<protein>
    <submittedName>
        <fullName evidence="1">Uncharacterized protein</fullName>
    </submittedName>
</protein>
<organism evidence="1 2">
    <name type="scientific">Paenibacillus artemisiicola</name>
    <dbReference type="NCBI Taxonomy" id="1172618"/>
    <lineage>
        <taxon>Bacteria</taxon>
        <taxon>Bacillati</taxon>
        <taxon>Bacillota</taxon>
        <taxon>Bacilli</taxon>
        <taxon>Bacillales</taxon>
        <taxon>Paenibacillaceae</taxon>
        <taxon>Paenibacillus</taxon>
    </lineage>
</organism>